<accession>A0A382G743</accession>
<evidence type="ECO:0000313" key="1">
    <source>
        <dbReference type="EMBL" id="SVB70615.1"/>
    </source>
</evidence>
<protein>
    <submittedName>
        <fullName evidence="1">Uncharacterized protein</fullName>
    </submittedName>
</protein>
<dbReference type="EMBL" id="UINC01053731">
    <property type="protein sequence ID" value="SVB70615.1"/>
    <property type="molecule type" value="Genomic_DNA"/>
</dbReference>
<reference evidence="1" key="1">
    <citation type="submission" date="2018-05" db="EMBL/GenBank/DDBJ databases">
        <authorList>
            <person name="Lanie J.A."/>
            <person name="Ng W.-L."/>
            <person name="Kazmierczak K.M."/>
            <person name="Andrzejewski T.M."/>
            <person name="Davidsen T.M."/>
            <person name="Wayne K.J."/>
            <person name="Tettelin H."/>
            <person name="Glass J.I."/>
            <person name="Rusch D."/>
            <person name="Podicherti R."/>
            <person name="Tsui H.-C.T."/>
            <person name="Winkler M.E."/>
        </authorList>
    </citation>
    <scope>NUCLEOTIDE SEQUENCE</scope>
</reference>
<proteinExistence type="predicted"/>
<dbReference type="AlphaFoldDB" id="A0A382G743"/>
<name>A0A382G743_9ZZZZ</name>
<organism evidence="1">
    <name type="scientific">marine metagenome</name>
    <dbReference type="NCBI Taxonomy" id="408172"/>
    <lineage>
        <taxon>unclassified sequences</taxon>
        <taxon>metagenomes</taxon>
        <taxon>ecological metagenomes</taxon>
    </lineage>
</organism>
<sequence length="88" mass="10194">MSRIKDDLVCEIIRVSQTNLLAKKKAESSDESGEDNVMEWIRCNAASYREDYKECLDVYSSVELGDLLNMLTHSRKDLGEILKKYPQY</sequence>
<gene>
    <name evidence="1" type="ORF">METZ01_LOCUS223469</name>
</gene>